<organism evidence="2 3">
    <name type="scientific">Papilio machaon</name>
    <name type="common">Old World swallowtail butterfly</name>
    <dbReference type="NCBI Taxonomy" id="76193"/>
    <lineage>
        <taxon>Eukaryota</taxon>
        <taxon>Metazoa</taxon>
        <taxon>Ecdysozoa</taxon>
        <taxon>Arthropoda</taxon>
        <taxon>Hexapoda</taxon>
        <taxon>Insecta</taxon>
        <taxon>Pterygota</taxon>
        <taxon>Neoptera</taxon>
        <taxon>Endopterygota</taxon>
        <taxon>Lepidoptera</taxon>
        <taxon>Glossata</taxon>
        <taxon>Ditrysia</taxon>
        <taxon>Papilionoidea</taxon>
        <taxon>Papilionidae</taxon>
        <taxon>Papilioninae</taxon>
        <taxon>Papilio</taxon>
    </lineage>
</organism>
<keyword evidence="3" id="KW-1185">Reference proteome</keyword>
<proteinExistence type="predicted"/>
<evidence type="ECO:0000256" key="1">
    <source>
        <dbReference type="SAM" id="SignalP"/>
    </source>
</evidence>
<protein>
    <submittedName>
        <fullName evidence="2">Uncharacterized protein</fullName>
    </submittedName>
</protein>
<name>A0A194QUH0_PAPMA</name>
<dbReference type="Proteomes" id="UP000053240">
    <property type="component" value="Unassembled WGS sequence"/>
</dbReference>
<dbReference type="AlphaFoldDB" id="A0A194QUH0"/>
<keyword evidence="1" id="KW-0732">Signal</keyword>
<feature type="signal peptide" evidence="1">
    <location>
        <begin position="1"/>
        <end position="16"/>
    </location>
</feature>
<accession>A0A194QUH0</accession>
<reference evidence="2 3" key="1">
    <citation type="journal article" date="2015" name="Nat. Commun.">
        <title>Outbred genome sequencing and CRISPR/Cas9 gene editing in butterflies.</title>
        <authorList>
            <person name="Li X."/>
            <person name="Fan D."/>
            <person name="Zhang W."/>
            <person name="Liu G."/>
            <person name="Zhang L."/>
            <person name="Zhao L."/>
            <person name="Fang X."/>
            <person name="Chen L."/>
            <person name="Dong Y."/>
            <person name="Chen Y."/>
            <person name="Ding Y."/>
            <person name="Zhao R."/>
            <person name="Feng M."/>
            <person name="Zhu Y."/>
            <person name="Feng Y."/>
            <person name="Jiang X."/>
            <person name="Zhu D."/>
            <person name="Xiang H."/>
            <person name="Feng X."/>
            <person name="Li S."/>
            <person name="Wang J."/>
            <person name="Zhang G."/>
            <person name="Kronforst M.R."/>
            <person name="Wang W."/>
        </authorList>
    </citation>
    <scope>NUCLEOTIDE SEQUENCE [LARGE SCALE GENOMIC DNA]</scope>
    <source>
        <strain evidence="2">Ya'a_city_454_Pm</strain>
        <tissue evidence="2">Whole body</tissue>
    </source>
</reference>
<sequence>MLKVFTLFLFVAVIQSKTLDEENNSHHKNEPSKDILPLALTNSLQKENDKFNKSQLDTLISDLEAWQQEMIEMVNTEIKSLENLGDSNLKIDKELIKKLIDNTLKLLNALVRVGRAILAIVKDLMPI</sequence>
<gene>
    <name evidence="2" type="ORF">RR48_07617</name>
</gene>
<dbReference type="EMBL" id="KQ461190">
    <property type="protein sequence ID" value="KPJ07201.1"/>
    <property type="molecule type" value="Genomic_DNA"/>
</dbReference>
<dbReference type="InParanoid" id="A0A194QUH0"/>
<evidence type="ECO:0000313" key="3">
    <source>
        <dbReference type="Proteomes" id="UP000053240"/>
    </source>
</evidence>
<feature type="chain" id="PRO_5008264635" evidence="1">
    <location>
        <begin position="17"/>
        <end position="127"/>
    </location>
</feature>
<evidence type="ECO:0000313" key="2">
    <source>
        <dbReference type="EMBL" id="KPJ07201.1"/>
    </source>
</evidence>